<dbReference type="AlphaFoldDB" id="A0A8H7VET8"/>
<sequence>MRSFVSYFGLAILSLQLVKAADIEYAVVAFPQAQQSVTVMIAGQAYPLSPSAEHPNLFKGIAPSGDQYAYALGDVTETPRTQAQGIASTGNEFFNRTQTLFNVPSLPQAYHPIYHPLMSNMNRSNEVATIIMNTNATGLGEILKNPLGDYEYTEVYNMTYISHGEIFSFSMAGIKNSGKSTKEFAKQSYKLKLNEFLQTGDKQLLFGRSVVKLRAHETDPTFVREKLMLDLLAASGAASLEGSFVRLFINGEAFGIYLMIDDATDNFINNVLRAGNQKFQYTGPTYKGNAMTPEVEGNLVYTDDLPASYNDTIYEVADEGNYKKTFNKTTEKDPLIQFIRDLSLINPATAIDEASKGNIEKLVHPQHTMIHLAWSYLSGSWDGIWHQASNYYLTLETSSNIWTLISYDFDETFGTGAPRYMSTTPYSNFSRPDSKRPLVEAFINSPYYRAEFEQVLTTLVKRVFKSSVILPRLEAWTQMLRQEVEWDLTITPKSPGILTQWTLWNFDNNMKFTDGESMGVAEWVETRSTSLQALLNITDVDDLPVLGPYMSQSTWDPNNYEKEPVNKNDVKAAEATESGAGRIASSVTLVLLVCIIQLFL</sequence>
<evidence type="ECO:0000256" key="1">
    <source>
        <dbReference type="SAM" id="SignalP"/>
    </source>
</evidence>
<keyword evidence="3" id="KW-1185">Reference proteome</keyword>
<keyword evidence="1" id="KW-0732">Signal</keyword>
<accession>A0A8H7VET8</accession>
<evidence type="ECO:0000313" key="3">
    <source>
        <dbReference type="Proteomes" id="UP000603453"/>
    </source>
</evidence>
<protein>
    <recommendedName>
        <fullName evidence="4">Coth protein-domain-containing protein</fullName>
    </recommendedName>
</protein>
<dbReference type="EMBL" id="JAEPRD010000002">
    <property type="protein sequence ID" value="KAG2213848.1"/>
    <property type="molecule type" value="Genomic_DNA"/>
</dbReference>
<dbReference type="OrthoDB" id="10267127at2759"/>
<reference evidence="2" key="1">
    <citation type="submission" date="2020-12" db="EMBL/GenBank/DDBJ databases">
        <title>Metabolic potential, ecology and presence of endohyphal bacteria is reflected in genomic diversity of Mucoromycotina.</title>
        <authorList>
            <person name="Muszewska A."/>
            <person name="Okrasinska A."/>
            <person name="Steczkiewicz K."/>
            <person name="Drgas O."/>
            <person name="Orlowska M."/>
            <person name="Perlinska-Lenart U."/>
            <person name="Aleksandrzak-Piekarczyk T."/>
            <person name="Szatraj K."/>
            <person name="Zielenkiewicz U."/>
            <person name="Pilsyk S."/>
            <person name="Malc E."/>
            <person name="Mieczkowski P."/>
            <person name="Kruszewska J.S."/>
            <person name="Biernat P."/>
            <person name="Pawlowska J."/>
        </authorList>
    </citation>
    <scope>NUCLEOTIDE SEQUENCE</scope>
    <source>
        <strain evidence="2">WA0000017839</strain>
    </source>
</reference>
<comment type="caution">
    <text evidence="2">The sequence shown here is derived from an EMBL/GenBank/DDBJ whole genome shotgun (WGS) entry which is preliminary data.</text>
</comment>
<dbReference type="Proteomes" id="UP000603453">
    <property type="component" value="Unassembled WGS sequence"/>
</dbReference>
<dbReference type="PANTHER" id="PTHR40050:SF1">
    <property type="entry name" value="INNER SPORE COAT PROTEIN H"/>
    <property type="match status" value="1"/>
</dbReference>
<proteinExistence type="predicted"/>
<dbReference type="InterPro" id="IPR014867">
    <property type="entry name" value="Spore_coat_CotH_CotH2/3/7"/>
</dbReference>
<name>A0A8H7VET8_9FUNG</name>
<evidence type="ECO:0008006" key="4">
    <source>
        <dbReference type="Google" id="ProtNLM"/>
    </source>
</evidence>
<dbReference type="PANTHER" id="PTHR40050">
    <property type="entry name" value="INNER SPORE COAT PROTEIN H"/>
    <property type="match status" value="1"/>
</dbReference>
<feature type="signal peptide" evidence="1">
    <location>
        <begin position="1"/>
        <end position="20"/>
    </location>
</feature>
<dbReference type="Pfam" id="PF08757">
    <property type="entry name" value="CotH"/>
    <property type="match status" value="1"/>
</dbReference>
<feature type="chain" id="PRO_5034096918" description="Coth protein-domain-containing protein" evidence="1">
    <location>
        <begin position="21"/>
        <end position="600"/>
    </location>
</feature>
<gene>
    <name evidence="2" type="ORF">INT47_001117</name>
</gene>
<organism evidence="2 3">
    <name type="scientific">Mucor saturninus</name>
    <dbReference type="NCBI Taxonomy" id="64648"/>
    <lineage>
        <taxon>Eukaryota</taxon>
        <taxon>Fungi</taxon>
        <taxon>Fungi incertae sedis</taxon>
        <taxon>Mucoromycota</taxon>
        <taxon>Mucoromycotina</taxon>
        <taxon>Mucoromycetes</taxon>
        <taxon>Mucorales</taxon>
        <taxon>Mucorineae</taxon>
        <taxon>Mucoraceae</taxon>
        <taxon>Mucor</taxon>
    </lineage>
</organism>
<evidence type="ECO:0000313" key="2">
    <source>
        <dbReference type="EMBL" id="KAG2213848.1"/>
    </source>
</evidence>